<comment type="similarity">
    <text evidence="12 14">Belongs to the DnaJ family.</text>
</comment>
<name>A0A2P2E670_9PROT</name>
<dbReference type="GO" id="GO:0008270">
    <property type="term" value="F:zinc ion binding"/>
    <property type="evidence" value="ECO:0007669"/>
    <property type="project" value="UniProtKB-UniRule"/>
</dbReference>
<feature type="binding site" evidence="14">
    <location>
        <position position="165"/>
    </location>
    <ligand>
        <name>Zn(2+)</name>
        <dbReference type="ChEBI" id="CHEBI:29105"/>
        <label>2</label>
    </ligand>
</feature>
<dbReference type="Proteomes" id="UP000245086">
    <property type="component" value="Unassembled WGS sequence"/>
</dbReference>
<evidence type="ECO:0000256" key="2">
    <source>
        <dbReference type="ARBA" id="ARBA00011738"/>
    </source>
</evidence>
<dbReference type="GO" id="GO:0006260">
    <property type="term" value="P:DNA replication"/>
    <property type="evidence" value="ECO:0007669"/>
    <property type="project" value="UniProtKB-KW"/>
</dbReference>
<organism evidence="18 19">
    <name type="scientific">Candidatus Phycosocius bacilliformis</name>
    <dbReference type="NCBI Taxonomy" id="1445552"/>
    <lineage>
        <taxon>Bacteria</taxon>
        <taxon>Pseudomonadati</taxon>
        <taxon>Pseudomonadota</taxon>
        <taxon>Alphaproteobacteria</taxon>
        <taxon>Caulobacterales</taxon>
        <taxon>Caulobacterales incertae sedis</taxon>
        <taxon>Candidatus Phycosocius</taxon>
    </lineage>
</organism>
<evidence type="ECO:0000256" key="10">
    <source>
        <dbReference type="ARBA" id="ARBA00023186"/>
    </source>
</evidence>
<dbReference type="SUPFAM" id="SSF57938">
    <property type="entry name" value="DnaJ/Hsp40 cysteine-rich domain"/>
    <property type="match status" value="1"/>
</dbReference>
<dbReference type="Pfam" id="PF01556">
    <property type="entry name" value="DnaJ_C"/>
    <property type="match status" value="1"/>
</dbReference>
<feature type="binding site" evidence="14">
    <location>
        <position position="148"/>
    </location>
    <ligand>
        <name>Zn(2+)</name>
        <dbReference type="ChEBI" id="CHEBI:29105"/>
        <label>1</label>
    </ligand>
</feature>
<dbReference type="GO" id="GO:0005737">
    <property type="term" value="C:cytoplasm"/>
    <property type="evidence" value="ECO:0007669"/>
    <property type="project" value="UniProtKB-SubCell"/>
</dbReference>
<dbReference type="Gene3D" id="2.10.230.10">
    <property type="entry name" value="Heat shock protein DnaJ, cysteine-rich domain"/>
    <property type="match status" value="1"/>
</dbReference>
<reference evidence="18 19" key="1">
    <citation type="journal article" date="2018" name="Genome Announc.">
        <title>Draft Genome Sequence of "Candidatus Phycosocius bacilliformis," an Alphaproteobacterial Ectosymbiont of the Hydrocarbon-Producing Green Alga Botryococcus braunii.</title>
        <authorList>
            <person name="Tanabe Y."/>
            <person name="Yamaguchi H."/>
            <person name="Watanabe M.M."/>
        </authorList>
    </citation>
    <scope>NUCLEOTIDE SEQUENCE [LARGE SCALE GENOMIC DNA]</scope>
    <source>
        <strain evidence="18 19">BOTRYCO-2</strain>
    </source>
</reference>
<dbReference type="FunFam" id="2.10.230.10:FF:000002">
    <property type="entry name" value="Molecular chaperone DnaJ"/>
    <property type="match status" value="1"/>
</dbReference>
<dbReference type="InterPro" id="IPR008971">
    <property type="entry name" value="HSP40/DnaJ_pept-bd"/>
</dbReference>
<dbReference type="Gene3D" id="2.60.260.20">
    <property type="entry name" value="Urease metallochaperone UreE, N-terminal domain"/>
    <property type="match status" value="2"/>
</dbReference>
<keyword evidence="6 14" id="KW-0677">Repeat</keyword>
<dbReference type="InterPro" id="IPR012724">
    <property type="entry name" value="DnaJ"/>
</dbReference>
<dbReference type="InterPro" id="IPR018253">
    <property type="entry name" value="DnaJ_domain_CS"/>
</dbReference>
<dbReference type="InterPro" id="IPR036869">
    <property type="entry name" value="J_dom_sf"/>
</dbReference>
<dbReference type="GO" id="GO:0009408">
    <property type="term" value="P:response to heat"/>
    <property type="evidence" value="ECO:0007669"/>
    <property type="project" value="InterPro"/>
</dbReference>
<evidence type="ECO:0000256" key="7">
    <source>
        <dbReference type="ARBA" id="ARBA00022771"/>
    </source>
</evidence>
<evidence type="ECO:0000256" key="6">
    <source>
        <dbReference type="ARBA" id="ARBA00022737"/>
    </source>
</evidence>
<evidence type="ECO:0000256" key="4">
    <source>
        <dbReference type="ARBA" id="ARBA00022705"/>
    </source>
</evidence>
<feature type="binding site" evidence="14">
    <location>
        <position position="204"/>
    </location>
    <ligand>
        <name>Zn(2+)</name>
        <dbReference type="ChEBI" id="CHEBI:29105"/>
        <label>1</label>
    </ligand>
</feature>
<feature type="binding site" evidence="14">
    <location>
        <position position="201"/>
    </location>
    <ligand>
        <name>Zn(2+)</name>
        <dbReference type="ChEBI" id="CHEBI:29105"/>
        <label>1</label>
    </ligand>
</feature>
<keyword evidence="8 14" id="KW-0862">Zinc</keyword>
<dbReference type="NCBIfam" id="NF008035">
    <property type="entry name" value="PRK10767.1"/>
    <property type="match status" value="1"/>
</dbReference>
<dbReference type="OrthoDB" id="9779889at2"/>
<evidence type="ECO:0000313" key="18">
    <source>
        <dbReference type="EMBL" id="GBF56566.1"/>
    </source>
</evidence>
<comment type="subcellular location">
    <subcellularLocation>
        <location evidence="1 14">Cytoplasm</location>
    </subcellularLocation>
</comment>
<dbReference type="GO" id="GO:0051082">
    <property type="term" value="F:unfolded protein binding"/>
    <property type="evidence" value="ECO:0007669"/>
    <property type="project" value="UniProtKB-UniRule"/>
</dbReference>
<keyword evidence="5 14" id="KW-0479">Metal-binding</keyword>
<feature type="zinc finger region" description="CR-type" evidence="15">
    <location>
        <begin position="135"/>
        <end position="213"/>
    </location>
</feature>
<dbReference type="SMART" id="SM00271">
    <property type="entry name" value="DnaJ"/>
    <property type="match status" value="1"/>
</dbReference>
<keyword evidence="9 14" id="KW-0346">Stress response</keyword>
<keyword evidence="19" id="KW-1185">Reference proteome</keyword>
<comment type="subunit">
    <text evidence="2 14">Homodimer.</text>
</comment>
<evidence type="ECO:0000256" key="11">
    <source>
        <dbReference type="ARBA" id="ARBA00053423"/>
    </source>
</evidence>
<feature type="binding site" evidence="14">
    <location>
        <position position="190"/>
    </location>
    <ligand>
        <name>Zn(2+)</name>
        <dbReference type="ChEBI" id="CHEBI:29105"/>
        <label>2</label>
    </ligand>
</feature>
<dbReference type="RefSeq" id="WP_108983440.1">
    <property type="nucleotide sequence ID" value="NZ_BFBR01000001.1"/>
</dbReference>
<keyword evidence="7 14" id="KW-0863">Zinc-finger</keyword>
<dbReference type="GO" id="GO:0042026">
    <property type="term" value="P:protein refolding"/>
    <property type="evidence" value="ECO:0007669"/>
    <property type="project" value="TreeGrafter"/>
</dbReference>
<comment type="function">
    <text evidence="11 14">Participates actively in the response to hyperosmotic and heat shock by preventing the aggregation of stress-denatured proteins and by disaggregating proteins, also in an autonomous, DnaK-independent fashion. Unfolded proteins bind initially to DnaJ; upon interaction with the DnaJ-bound protein, DnaK hydrolyzes its bound ATP, resulting in the formation of a stable complex. GrpE releases ADP from DnaK; ATP binding to DnaK triggers the release of the substrate protein, thus completing the reaction cycle. Several rounds of ATP-dependent interactions between DnaJ, DnaK and GrpE are required for fully efficient folding. Also involved, together with DnaK and GrpE, in the DNA replication of plasmids through activation of initiation proteins.</text>
</comment>
<evidence type="ECO:0000256" key="12">
    <source>
        <dbReference type="ARBA" id="ARBA00061004"/>
    </source>
</evidence>
<evidence type="ECO:0000256" key="5">
    <source>
        <dbReference type="ARBA" id="ARBA00022723"/>
    </source>
</evidence>
<dbReference type="InterPro" id="IPR001305">
    <property type="entry name" value="HSP_DnaJ_Cys-rich_dom"/>
</dbReference>
<comment type="domain">
    <text evidence="14">The J domain is necessary and sufficient to stimulate DnaK ATPase activity. Zinc center 1 plays an important role in the autonomous, DnaK-independent chaperone activity of DnaJ. Zinc center 2 is essential for interaction with DnaK and for DnaJ activity.</text>
</comment>
<dbReference type="CDD" id="cd10719">
    <property type="entry name" value="DnaJ_zf"/>
    <property type="match status" value="1"/>
</dbReference>
<dbReference type="EMBL" id="BFBR01000001">
    <property type="protein sequence ID" value="GBF56566.1"/>
    <property type="molecule type" value="Genomic_DNA"/>
</dbReference>
<dbReference type="Pfam" id="PF00684">
    <property type="entry name" value="DnaJ_CXXCXGXG"/>
    <property type="match status" value="1"/>
</dbReference>
<feature type="domain" description="J" evidence="16">
    <location>
        <begin position="4"/>
        <end position="69"/>
    </location>
</feature>
<dbReference type="Pfam" id="PF00226">
    <property type="entry name" value="DnaJ"/>
    <property type="match status" value="1"/>
</dbReference>
<dbReference type="CDD" id="cd06257">
    <property type="entry name" value="DnaJ"/>
    <property type="match status" value="1"/>
</dbReference>
<feature type="domain" description="CR-type" evidence="17">
    <location>
        <begin position="135"/>
        <end position="213"/>
    </location>
</feature>
<feature type="repeat" description="CXXCXGXG motif" evidence="14">
    <location>
        <begin position="148"/>
        <end position="155"/>
    </location>
</feature>
<dbReference type="SUPFAM" id="SSF46565">
    <property type="entry name" value="Chaperone J-domain"/>
    <property type="match status" value="1"/>
</dbReference>
<proteinExistence type="inferred from homology"/>
<dbReference type="InterPro" id="IPR036410">
    <property type="entry name" value="HSP_DnaJ_Cys-rich_dom_sf"/>
</dbReference>
<dbReference type="HAMAP" id="MF_01152">
    <property type="entry name" value="DnaJ"/>
    <property type="match status" value="1"/>
</dbReference>
<dbReference type="PANTHER" id="PTHR43096">
    <property type="entry name" value="DNAJ HOMOLOG 1, MITOCHONDRIAL-RELATED"/>
    <property type="match status" value="1"/>
</dbReference>
<dbReference type="PROSITE" id="PS51188">
    <property type="entry name" value="ZF_CR"/>
    <property type="match status" value="1"/>
</dbReference>
<dbReference type="GO" id="GO:0005524">
    <property type="term" value="F:ATP binding"/>
    <property type="evidence" value="ECO:0007669"/>
    <property type="project" value="InterPro"/>
</dbReference>
<sequence>MSDDYYDLLGVARDADEATLKSAYRKKAMQWHPDRNPGNADAEAKFKDINEAYAALSDPQKRAVYDRYGKAGLNGGMGGGGGGFHGDAGDIFESVFGDIFGEVFGGGRRQQRAGPARGADLRYDYEITLEEAFRGKDAEITIPTNQVCEVCDGSGAEPGTRPETCPTCNGSGQVRAQQGFFMMQRTCPTCHGRGTVIKKPCKACHGHGTKQVERTLSVAIPAGVEDGTRVRLSGEGELGARGGPRGDLYVFLSVRKHDLFERDGPTLYCRIPVTMTTAALGGKIEVPTIDGGKADLDIPEGSQTGRRIRLRHHGMTTLKSALRGDMHVELFVETPRNLTAKQKELLREFAGECGDKSHPEHTGFFDKAKGFWDRVTGTD</sequence>
<dbReference type="PANTHER" id="PTHR43096:SF48">
    <property type="entry name" value="CHAPERONE PROTEIN DNAJ"/>
    <property type="match status" value="1"/>
</dbReference>
<dbReference type="GO" id="GO:0031072">
    <property type="term" value="F:heat shock protein binding"/>
    <property type="evidence" value="ECO:0007669"/>
    <property type="project" value="InterPro"/>
</dbReference>
<evidence type="ECO:0000256" key="8">
    <source>
        <dbReference type="ARBA" id="ARBA00022833"/>
    </source>
</evidence>
<dbReference type="PRINTS" id="PR00625">
    <property type="entry name" value="JDOMAIN"/>
</dbReference>
<evidence type="ECO:0000256" key="9">
    <source>
        <dbReference type="ARBA" id="ARBA00023016"/>
    </source>
</evidence>
<keyword evidence="3 14" id="KW-0963">Cytoplasm</keyword>
<dbReference type="InterPro" id="IPR002939">
    <property type="entry name" value="DnaJ_C"/>
</dbReference>
<dbReference type="FunFam" id="1.10.287.110:FF:000034">
    <property type="entry name" value="Chaperone protein DnaJ"/>
    <property type="match status" value="1"/>
</dbReference>
<feature type="repeat" description="CXXCXGXG motif" evidence="14">
    <location>
        <begin position="165"/>
        <end position="172"/>
    </location>
</feature>
<comment type="cofactor">
    <cofactor evidence="14">
        <name>Zn(2+)</name>
        <dbReference type="ChEBI" id="CHEBI:29105"/>
    </cofactor>
    <text evidence="14">Binds 2 Zn(2+) ions per monomer.</text>
</comment>
<dbReference type="PROSITE" id="PS50076">
    <property type="entry name" value="DNAJ_2"/>
    <property type="match status" value="1"/>
</dbReference>
<dbReference type="SUPFAM" id="SSF49493">
    <property type="entry name" value="HSP40/DnaJ peptide-binding domain"/>
    <property type="match status" value="2"/>
</dbReference>
<feature type="binding site" evidence="14">
    <location>
        <position position="187"/>
    </location>
    <ligand>
        <name>Zn(2+)</name>
        <dbReference type="ChEBI" id="CHEBI:29105"/>
        <label>2</label>
    </ligand>
</feature>
<dbReference type="NCBIfam" id="TIGR02349">
    <property type="entry name" value="DnaJ_bact"/>
    <property type="match status" value="1"/>
</dbReference>
<evidence type="ECO:0000259" key="16">
    <source>
        <dbReference type="PROSITE" id="PS50076"/>
    </source>
</evidence>
<evidence type="ECO:0000259" key="17">
    <source>
        <dbReference type="PROSITE" id="PS51188"/>
    </source>
</evidence>
<keyword evidence="4 14" id="KW-0235">DNA replication</keyword>
<evidence type="ECO:0000256" key="1">
    <source>
        <dbReference type="ARBA" id="ARBA00004496"/>
    </source>
</evidence>
<accession>A0A2P2E670</accession>
<evidence type="ECO:0000256" key="15">
    <source>
        <dbReference type="PROSITE-ProRule" id="PRU00546"/>
    </source>
</evidence>
<dbReference type="InterPro" id="IPR001623">
    <property type="entry name" value="DnaJ_domain"/>
</dbReference>
<comment type="caution">
    <text evidence="18">The sequence shown here is derived from an EMBL/GenBank/DDBJ whole genome shotgun (WGS) entry which is preliminary data.</text>
</comment>
<feature type="binding site" evidence="14">
    <location>
        <position position="168"/>
    </location>
    <ligand>
        <name>Zn(2+)</name>
        <dbReference type="ChEBI" id="CHEBI:29105"/>
        <label>2</label>
    </ligand>
</feature>
<gene>
    <name evidence="18" type="primary">dnaJ_1</name>
    <name evidence="14" type="synonym">dnaJ</name>
    <name evidence="18" type="ORF">PbB2_00223</name>
</gene>
<keyword evidence="10 14" id="KW-0143">Chaperone</keyword>
<dbReference type="CDD" id="cd10747">
    <property type="entry name" value="DnaJ_C"/>
    <property type="match status" value="1"/>
</dbReference>
<evidence type="ECO:0000256" key="13">
    <source>
        <dbReference type="ARBA" id="ARBA00067609"/>
    </source>
</evidence>
<dbReference type="Gene3D" id="1.10.287.110">
    <property type="entry name" value="DnaJ domain"/>
    <property type="match status" value="1"/>
</dbReference>
<protein>
    <recommendedName>
        <fullName evidence="13 14">Chaperone protein DnaJ</fullName>
    </recommendedName>
</protein>
<evidence type="ECO:0000313" key="19">
    <source>
        <dbReference type="Proteomes" id="UP000245086"/>
    </source>
</evidence>
<dbReference type="FunFam" id="2.60.260.20:FF:000004">
    <property type="entry name" value="Molecular chaperone DnaJ"/>
    <property type="match status" value="1"/>
</dbReference>
<dbReference type="AlphaFoldDB" id="A0A2P2E670"/>
<evidence type="ECO:0000256" key="14">
    <source>
        <dbReference type="HAMAP-Rule" id="MF_01152"/>
    </source>
</evidence>
<evidence type="ECO:0000256" key="3">
    <source>
        <dbReference type="ARBA" id="ARBA00022490"/>
    </source>
</evidence>
<feature type="repeat" description="CXXCXGXG motif" evidence="14">
    <location>
        <begin position="187"/>
        <end position="194"/>
    </location>
</feature>
<feature type="binding site" evidence="14">
    <location>
        <position position="151"/>
    </location>
    <ligand>
        <name>Zn(2+)</name>
        <dbReference type="ChEBI" id="CHEBI:29105"/>
        <label>1</label>
    </ligand>
</feature>
<feature type="repeat" description="CXXCXGXG motif" evidence="14">
    <location>
        <begin position="201"/>
        <end position="208"/>
    </location>
</feature>
<dbReference type="PROSITE" id="PS00636">
    <property type="entry name" value="DNAJ_1"/>
    <property type="match status" value="1"/>
</dbReference>